<dbReference type="SUPFAM" id="SSF52743">
    <property type="entry name" value="Subtilisin-like"/>
    <property type="match status" value="1"/>
</dbReference>
<dbReference type="InterPro" id="IPR050131">
    <property type="entry name" value="Peptidase_S8_subtilisin-like"/>
</dbReference>
<gene>
    <name evidence="7" type="ORF">F8C82_06715</name>
</gene>
<comment type="caution">
    <text evidence="7">The sequence shown here is derived from an EMBL/GenBank/DDBJ whole genome shotgun (WGS) entry which is preliminary data.</text>
</comment>
<evidence type="ECO:0000313" key="7">
    <source>
        <dbReference type="EMBL" id="KAB2818088.1"/>
    </source>
</evidence>
<evidence type="ECO:0000256" key="3">
    <source>
        <dbReference type="PROSITE-ProRule" id="PRU01240"/>
    </source>
</evidence>
<feature type="domain" description="Peptidase S8/S53" evidence="5">
    <location>
        <begin position="229"/>
        <end position="463"/>
    </location>
</feature>
<dbReference type="Gene3D" id="3.40.50.200">
    <property type="entry name" value="Peptidase S8/S53 domain"/>
    <property type="match status" value="1"/>
</dbReference>
<keyword evidence="3" id="KW-0645">Protease</keyword>
<feature type="active site" description="Charge relay system" evidence="3">
    <location>
        <position position="240"/>
    </location>
</feature>
<evidence type="ECO:0000256" key="1">
    <source>
        <dbReference type="ARBA" id="ARBA00011073"/>
    </source>
</evidence>
<proteinExistence type="inferred from homology"/>
<feature type="active site" description="Charge relay system" evidence="3">
    <location>
        <position position="417"/>
    </location>
</feature>
<keyword evidence="3" id="KW-0378">Hydrolase</keyword>
<evidence type="ECO:0000256" key="2">
    <source>
        <dbReference type="ARBA" id="ARBA00022729"/>
    </source>
</evidence>
<feature type="signal peptide" evidence="4">
    <location>
        <begin position="1"/>
        <end position="19"/>
    </location>
</feature>
<dbReference type="AlphaFoldDB" id="A0A6L3ZKL4"/>
<dbReference type="Pfam" id="PF18962">
    <property type="entry name" value="Por_Secre_tail"/>
    <property type="match status" value="1"/>
</dbReference>
<dbReference type="CDD" id="cd07493">
    <property type="entry name" value="Peptidases_S8_9"/>
    <property type="match status" value="1"/>
</dbReference>
<feature type="active site" description="Charge relay system" evidence="3">
    <location>
        <position position="199"/>
    </location>
</feature>
<dbReference type="InterPro" id="IPR036852">
    <property type="entry name" value="Peptidase_S8/S53_dom_sf"/>
</dbReference>
<accession>A0A6L3ZKL4</accession>
<evidence type="ECO:0000313" key="8">
    <source>
        <dbReference type="Proteomes" id="UP000484164"/>
    </source>
</evidence>
<organism evidence="7 8">
    <name type="scientific">Phaeocystidibacter marisrubri</name>
    <dbReference type="NCBI Taxonomy" id="1577780"/>
    <lineage>
        <taxon>Bacteria</taxon>
        <taxon>Pseudomonadati</taxon>
        <taxon>Bacteroidota</taxon>
        <taxon>Flavobacteriia</taxon>
        <taxon>Flavobacteriales</taxon>
        <taxon>Phaeocystidibacteraceae</taxon>
        <taxon>Phaeocystidibacter</taxon>
    </lineage>
</organism>
<dbReference type="PROSITE" id="PS51892">
    <property type="entry name" value="SUBTILASE"/>
    <property type="match status" value="1"/>
</dbReference>
<dbReference type="OrthoDB" id="1407599at2"/>
<dbReference type="Proteomes" id="UP000484164">
    <property type="component" value="Unassembled WGS sequence"/>
</dbReference>
<evidence type="ECO:0000259" key="5">
    <source>
        <dbReference type="Pfam" id="PF00082"/>
    </source>
</evidence>
<protein>
    <submittedName>
        <fullName evidence="7">S8 family serine peptidase</fullName>
    </submittedName>
</protein>
<dbReference type="RefSeq" id="WP_151692776.1">
    <property type="nucleotide sequence ID" value="NZ_BMGX01000002.1"/>
</dbReference>
<dbReference type="GO" id="GO:0006508">
    <property type="term" value="P:proteolysis"/>
    <property type="evidence" value="ECO:0007669"/>
    <property type="project" value="UniProtKB-KW"/>
</dbReference>
<keyword evidence="3" id="KW-0720">Serine protease</keyword>
<feature type="domain" description="Secretion system C-terminal sorting" evidence="6">
    <location>
        <begin position="485"/>
        <end position="554"/>
    </location>
</feature>
<name>A0A6L3ZKL4_9FLAO</name>
<dbReference type="InterPro" id="IPR026444">
    <property type="entry name" value="Secre_tail"/>
</dbReference>
<reference evidence="7 8" key="1">
    <citation type="submission" date="2019-10" db="EMBL/GenBank/DDBJ databases">
        <title>Genome sequence of Phaeocystidibacter marisrubri JCM30614 (type strain).</title>
        <authorList>
            <person name="Bowman J.P."/>
        </authorList>
    </citation>
    <scope>NUCLEOTIDE SEQUENCE [LARGE SCALE GENOMIC DNA]</scope>
    <source>
        <strain evidence="7 8">JCM 30614</strain>
    </source>
</reference>
<dbReference type="EMBL" id="WBVQ01000001">
    <property type="protein sequence ID" value="KAB2818088.1"/>
    <property type="molecule type" value="Genomic_DNA"/>
</dbReference>
<keyword evidence="2 4" id="KW-0732">Signal</keyword>
<dbReference type="PANTHER" id="PTHR43806">
    <property type="entry name" value="PEPTIDASE S8"/>
    <property type="match status" value="1"/>
</dbReference>
<keyword evidence="8" id="KW-1185">Reference proteome</keyword>
<feature type="chain" id="PRO_5026679925" evidence="4">
    <location>
        <begin position="20"/>
        <end position="559"/>
    </location>
</feature>
<evidence type="ECO:0000259" key="6">
    <source>
        <dbReference type="Pfam" id="PF18962"/>
    </source>
</evidence>
<dbReference type="PANTHER" id="PTHR43806:SF67">
    <property type="entry name" value="EGF-LIKE DOMAIN-CONTAINING PROTEIN"/>
    <property type="match status" value="1"/>
</dbReference>
<dbReference type="InterPro" id="IPR000209">
    <property type="entry name" value="Peptidase_S8/S53_dom"/>
</dbReference>
<comment type="similarity">
    <text evidence="1 3">Belongs to the peptidase S8 family.</text>
</comment>
<dbReference type="NCBIfam" id="TIGR04183">
    <property type="entry name" value="Por_Secre_tail"/>
    <property type="match status" value="1"/>
</dbReference>
<dbReference type="Pfam" id="PF00082">
    <property type="entry name" value="Peptidase_S8"/>
    <property type="match status" value="1"/>
</dbReference>
<dbReference type="GO" id="GO:0004252">
    <property type="term" value="F:serine-type endopeptidase activity"/>
    <property type="evidence" value="ECO:0007669"/>
    <property type="project" value="UniProtKB-UniRule"/>
</dbReference>
<evidence type="ECO:0000256" key="4">
    <source>
        <dbReference type="SAM" id="SignalP"/>
    </source>
</evidence>
<sequence length="559" mass="61380">MKRYLFLAFLLLSTVSTLAQQKYWLEAPLDKRGWIESPGCRGILMSSIDWDALPLPALSERAYQRRERQRIPIRQTDYSHRDPSFEAKLKDIGLEIHGYSRWFNSYSISLPSEDFNLEELKALYTDREVELIPVRTLGRLEAPQTSPVLDETPIPSAAAAPTSHLYNYGQAWAQTEMVHGEALHDLGYDGSGMLIGVIDGAFFNADNIGPLYQVFQQGRVLATYDFVNGDTNVFRPVGSHGTRVWSIMAADLEPQFVGSAPRASYVLLRSEDDESESKVEEDNWIFAMEFADSMGVDVINSSLGYNVFDTDPSYFPSDMEGRTAIVTRGAVMAHRVGMVVMNSAGNSGASSWRIITAPADADSILSIGAVDSLGQVAAFSSRGPTADGRIKPDVSAQGVLTAHLGTSGTVTRGNGTSFSSPLLAGFVTCFWQANPNATNYEIMDWVRQSASHYARPNNDIGYGIPNFQFAMELSGTLSPNPSIFYPNPSAGALYVKMKSDEKATYQIIDINGRVIADGTLGFARNDRILFPLGAANGLYQVRVIQGDEVTVEKVLLQRP</sequence>